<feature type="transmembrane region" description="Helical" evidence="6">
    <location>
        <begin position="252"/>
        <end position="270"/>
    </location>
</feature>
<feature type="transmembrane region" description="Helical" evidence="6">
    <location>
        <begin position="218"/>
        <end position="240"/>
    </location>
</feature>
<comment type="subcellular location">
    <subcellularLocation>
        <location evidence="1">Cell membrane</location>
        <topology evidence="1">Multi-pass membrane protein</topology>
    </subcellularLocation>
</comment>
<dbReference type="SUPFAM" id="SSF103473">
    <property type="entry name" value="MFS general substrate transporter"/>
    <property type="match status" value="1"/>
</dbReference>
<name>A0A5N3PAJ9_9HYPH</name>
<keyword evidence="9" id="KW-1185">Reference proteome</keyword>
<feature type="transmembrane region" description="Helical" evidence="6">
    <location>
        <begin position="306"/>
        <end position="325"/>
    </location>
</feature>
<dbReference type="PROSITE" id="PS50850">
    <property type="entry name" value="MFS"/>
    <property type="match status" value="1"/>
</dbReference>
<evidence type="ECO:0000256" key="6">
    <source>
        <dbReference type="SAM" id="Phobius"/>
    </source>
</evidence>
<protein>
    <submittedName>
        <fullName evidence="8">MFS transporter</fullName>
    </submittedName>
</protein>
<evidence type="ECO:0000256" key="5">
    <source>
        <dbReference type="ARBA" id="ARBA00023136"/>
    </source>
</evidence>
<evidence type="ECO:0000313" key="8">
    <source>
        <dbReference type="EMBL" id="KAB0266734.1"/>
    </source>
</evidence>
<evidence type="ECO:0000256" key="1">
    <source>
        <dbReference type="ARBA" id="ARBA00004651"/>
    </source>
</evidence>
<dbReference type="Gene3D" id="1.20.1250.20">
    <property type="entry name" value="MFS general substrate transporter like domains"/>
    <property type="match status" value="2"/>
</dbReference>
<dbReference type="InterPro" id="IPR036259">
    <property type="entry name" value="MFS_trans_sf"/>
</dbReference>
<dbReference type="Pfam" id="PF07690">
    <property type="entry name" value="MFS_1"/>
    <property type="match status" value="1"/>
</dbReference>
<feature type="transmembrane region" description="Helical" evidence="6">
    <location>
        <begin position="282"/>
        <end position="300"/>
    </location>
</feature>
<dbReference type="CDD" id="cd06173">
    <property type="entry name" value="MFS_MefA_like"/>
    <property type="match status" value="1"/>
</dbReference>
<keyword evidence="3 6" id="KW-0812">Transmembrane</keyword>
<dbReference type="EMBL" id="VCMV01000017">
    <property type="protein sequence ID" value="KAB0266734.1"/>
    <property type="molecule type" value="Genomic_DNA"/>
</dbReference>
<dbReference type="PANTHER" id="PTHR23513:SF6">
    <property type="entry name" value="MAJOR FACILITATOR SUPERFAMILY ASSOCIATED DOMAIN-CONTAINING PROTEIN"/>
    <property type="match status" value="1"/>
</dbReference>
<organism evidence="8 9">
    <name type="scientific">Microvirga brassicacearum</name>
    <dbReference type="NCBI Taxonomy" id="2580413"/>
    <lineage>
        <taxon>Bacteria</taxon>
        <taxon>Pseudomonadati</taxon>
        <taxon>Pseudomonadota</taxon>
        <taxon>Alphaproteobacteria</taxon>
        <taxon>Hyphomicrobiales</taxon>
        <taxon>Methylobacteriaceae</taxon>
        <taxon>Microvirga</taxon>
    </lineage>
</organism>
<proteinExistence type="predicted"/>
<keyword evidence="4 6" id="KW-1133">Transmembrane helix</keyword>
<dbReference type="InterPro" id="IPR020846">
    <property type="entry name" value="MFS_dom"/>
</dbReference>
<feature type="transmembrane region" description="Helical" evidence="6">
    <location>
        <begin position="12"/>
        <end position="34"/>
    </location>
</feature>
<sequence length="455" mass="48540">MLDVLANRTYRHLFAAQVIALAGTGLLTVALGLLAYELAGADAGVVLGTALAIKMVAYVGVAPIVGAFANQLPRRAFLVSMDLVRAAIALLLPFITEVWQIYVLIFLLQAASAAFTPTFQATIPDVLPDEKDYTRALSLSRLAYDLESLLSPALAAALLTMISFHWLFGGTVVGFLCSAALVLSVRLPQAVRSEREVGIYDKTTRGLRIYLRTPRLRGLLALNLSVAAAGAMVIVNTVVIVRGVLGLPENDVAVALGCFGGGSMLAALLLPRVLDRLADRAVMLPAAALLGVVLLAFAAATWGGSIGWAALLVTWIFLGIGYSAVQTPTGRLLRRSARAEDRPALFAAQFALSHACWLFTYPLAGWLGREVGIPVTLALLGLVTLLGFGLAARLWPADDPEEIEHAHPDLPPDHPHLREHHGHAHIHAFTIDSLHRRWPVRAAQGQAVSTASGRT</sequence>
<dbReference type="OrthoDB" id="4368225at2"/>
<feature type="domain" description="Major facilitator superfamily (MFS) profile" evidence="7">
    <location>
        <begin position="9"/>
        <end position="399"/>
    </location>
</feature>
<evidence type="ECO:0000313" key="9">
    <source>
        <dbReference type="Proteomes" id="UP000325684"/>
    </source>
</evidence>
<dbReference type="InterPro" id="IPR011701">
    <property type="entry name" value="MFS"/>
</dbReference>
<feature type="transmembrane region" description="Helical" evidence="6">
    <location>
        <begin position="46"/>
        <end position="69"/>
    </location>
</feature>
<evidence type="ECO:0000256" key="3">
    <source>
        <dbReference type="ARBA" id="ARBA00022692"/>
    </source>
</evidence>
<dbReference type="Proteomes" id="UP000325684">
    <property type="component" value="Unassembled WGS sequence"/>
</dbReference>
<evidence type="ECO:0000256" key="4">
    <source>
        <dbReference type="ARBA" id="ARBA00022989"/>
    </source>
</evidence>
<dbReference type="GO" id="GO:0005886">
    <property type="term" value="C:plasma membrane"/>
    <property type="evidence" value="ECO:0007669"/>
    <property type="project" value="UniProtKB-SubCell"/>
</dbReference>
<dbReference type="AlphaFoldDB" id="A0A5N3PAJ9"/>
<dbReference type="RefSeq" id="WP_150944936.1">
    <property type="nucleotide sequence ID" value="NZ_VCMV01000017.1"/>
</dbReference>
<keyword evidence="5 6" id="KW-0472">Membrane</keyword>
<accession>A0A5N3PAJ9</accession>
<feature type="transmembrane region" description="Helical" evidence="6">
    <location>
        <begin position="345"/>
        <end position="367"/>
    </location>
</feature>
<evidence type="ECO:0000256" key="2">
    <source>
        <dbReference type="ARBA" id="ARBA00022475"/>
    </source>
</evidence>
<gene>
    <name evidence="8" type="ORF">FEZ63_12635</name>
</gene>
<reference evidence="8 9" key="1">
    <citation type="journal article" date="2019" name="Microorganisms">
        <title>Genome Insights into the Novel Species Microvirga brassicacearum, a Rapeseed Endophyte with Biotechnological Potential.</title>
        <authorList>
            <person name="Jimenez-Gomez A."/>
            <person name="Saati-Santamaria Z."/>
            <person name="Igual J.M."/>
            <person name="Rivas R."/>
            <person name="Mateos P.F."/>
            <person name="Garcia-Fraile P."/>
        </authorList>
    </citation>
    <scope>NUCLEOTIDE SEQUENCE [LARGE SCALE GENOMIC DNA]</scope>
    <source>
        <strain evidence="8 9">CDVBN77</strain>
    </source>
</reference>
<feature type="transmembrane region" description="Helical" evidence="6">
    <location>
        <begin position="166"/>
        <end position="185"/>
    </location>
</feature>
<keyword evidence="2" id="KW-1003">Cell membrane</keyword>
<evidence type="ECO:0000259" key="7">
    <source>
        <dbReference type="PROSITE" id="PS50850"/>
    </source>
</evidence>
<dbReference type="GO" id="GO:0022857">
    <property type="term" value="F:transmembrane transporter activity"/>
    <property type="evidence" value="ECO:0007669"/>
    <property type="project" value="InterPro"/>
</dbReference>
<comment type="caution">
    <text evidence="8">The sequence shown here is derived from an EMBL/GenBank/DDBJ whole genome shotgun (WGS) entry which is preliminary data.</text>
</comment>
<feature type="transmembrane region" description="Helical" evidence="6">
    <location>
        <begin position="373"/>
        <end position="395"/>
    </location>
</feature>
<dbReference type="PANTHER" id="PTHR23513">
    <property type="entry name" value="INTEGRAL MEMBRANE EFFLUX PROTEIN-RELATED"/>
    <property type="match status" value="1"/>
</dbReference>